<dbReference type="Proteomes" id="UP000053615">
    <property type="component" value="Unassembled WGS sequence"/>
</dbReference>
<organism evidence="2 3">
    <name type="scientific">Colius striatus</name>
    <name type="common">Speckled mousebird</name>
    <dbReference type="NCBI Taxonomy" id="57412"/>
    <lineage>
        <taxon>Eukaryota</taxon>
        <taxon>Metazoa</taxon>
        <taxon>Chordata</taxon>
        <taxon>Craniata</taxon>
        <taxon>Vertebrata</taxon>
        <taxon>Euteleostomi</taxon>
        <taxon>Archelosauria</taxon>
        <taxon>Archosauria</taxon>
        <taxon>Dinosauria</taxon>
        <taxon>Saurischia</taxon>
        <taxon>Theropoda</taxon>
        <taxon>Coelurosauria</taxon>
        <taxon>Aves</taxon>
        <taxon>Neognathae</taxon>
        <taxon>Neoaves</taxon>
        <taxon>Telluraves</taxon>
        <taxon>Coraciimorphae</taxon>
        <taxon>Coliiformes</taxon>
        <taxon>Coliidae</taxon>
        <taxon>Colius</taxon>
    </lineage>
</organism>
<keyword evidence="3" id="KW-1185">Reference proteome</keyword>
<protein>
    <submittedName>
        <fullName evidence="2">Uncharacterized protein</fullName>
    </submittedName>
</protein>
<reference evidence="2 3" key="1">
    <citation type="submission" date="2014-04" db="EMBL/GenBank/DDBJ databases">
        <title>Genome evolution of avian class.</title>
        <authorList>
            <person name="Zhang G."/>
            <person name="Li C."/>
        </authorList>
    </citation>
    <scope>NUCLEOTIDE SEQUENCE [LARGE SCALE GENOMIC DNA]</scope>
    <source>
        <strain evidence="2">BGI_N325</strain>
    </source>
</reference>
<feature type="non-terminal residue" evidence="2">
    <location>
        <position position="1"/>
    </location>
</feature>
<evidence type="ECO:0000313" key="2">
    <source>
        <dbReference type="EMBL" id="KFP29381.1"/>
    </source>
</evidence>
<proteinExistence type="predicted"/>
<evidence type="ECO:0000313" key="3">
    <source>
        <dbReference type="Proteomes" id="UP000053615"/>
    </source>
</evidence>
<feature type="region of interest" description="Disordered" evidence="1">
    <location>
        <begin position="33"/>
        <end position="56"/>
    </location>
</feature>
<evidence type="ECO:0000256" key="1">
    <source>
        <dbReference type="SAM" id="MobiDB-lite"/>
    </source>
</evidence>
<dbReference type="EMBL" id="KK535927">
    <property type="protein sequence ID" value="KFP29381.1"/>
    <property type="molecule type" value="Genomic_DNA"/>
</dbReference>
<dbReference type="AlphaFoldDB" id="A0A091JZ20"/>
<feature type="compositionally biased region" description="Basic and acidic residues" evidence="1">
    <location>
        <begin position="36"/>
        <end position="56"/>
    </location>
</feature>
<feature type="non-terminal residue" evidence="2">
    <location>
        <position position="159"/>
    </location>
</feature>
<name>A0A091JZ20_COLST</name>
<accession>A0A091JZ20</accession>
<gene>
    <name evidence="2" type="ORF">N325_10362</name>
</gene>
<sequence length="159" mass="16490">GDGAGQPDADHGHHSPLQRHDAVVAQGVEDGNVTIHGDDAQEGQRGHDGAADEHVDGGVHVVDGAGAEHQQPMLHQQHDQHLRQVADAHQHVRDGQAADEVVGGRVQVPVLQDGSHHQQVLHQAHQPQRQEELVGDVKALAPGAAGAGHGVALVALAGV</sequence>